<keyword evidence="1" id="KW-0472">Membrane</keyword>
<feature type="transmembrane region" description="Helical" evidence="1">
    <location>
        <begin position="31"/>
        <end position="50"/>
    </location>
</feature>
<dbReference type="Gene3D" id="3.40.630.190">
    <property type="entry name" value="LCP protein"/>
    <property type="match status" value="1"/>
</dbReference>
<keyword evidence="1" id="KW-0812">Transmembrane</keyword>
<name>A0A6J6J7E5_9ZZZZ</name>
<dbReference type="PANTHER" id="PTHR33392:SF6">
    <property type="entry name" value="POLYISOPRENYL-TEICHOIC ACID--PEPTIDOGLYCAN TEICHOIC ACID TRANSFERASE TAGU"/>
    <property type="match status" value="1"/>
</dbReference>
<dbReference type="AlphaFoldDB" id="A0A6J6J7E5"/>
<dbReference type="Pfam" id="PF03816">
    <property type="entry name" value="LytR_cpsA_psr"/>
    <property type="match status" value="1"/>
</dbReference>
<accession>A0A6J6J7E5</accession>
<dbReference type="NCBIfam" id="TIGR00350">
    <property type="entry name" value="lytR_cpsA_psr"/>
    <property type="match status" value="1"/>
</dbReference>
<organism evidence="3">
    <name type="scientific">freshwater metagenome</name>
    <dbReference type="NCBI Taxonomy" id="449393"/>
    <lineage>
        <taxon>unclassified sequences</taxon>
        <taxon>metagenomes</taxon>
        <taxon>ecological metagenomes</taxon>
    </lineage>
</organism>
<evidence type="ECO:0000259" key="2">
    <source>
        <dbReference type="Pfam" id="PF03816"/>
    </source>
</evidence>
<reference evidence="3" key="1">
    <citation type="submission" date="2020-05" db="EMBL/GenBank/DDBJ databases">
        <authorList>
            <person name="Chiriac C."/>
            <person name="Salcher M."/>
            <person name="Ghai R."/>
            <person name="Kavagutti S V."/>
        </authorList>
    </citation>
    <scope>NUCLEOTIDE SEQUENCE</scope>
</reference>
<evidence type="ECO:0000256" key="1">
    <source>
        <dbReference type="SAM" id="Phobius"/>
    </source>
</evidence>
<dbReference type="InterPro" id="IPR004474">
    <property type="entry name" value="LytR_CpsA_psr"/>
</dbReference>
<proteinExistence type="predicted"/>
<gene>
    <name evidence="3" type="ORF">UFOPK2086_00436</name>
</gene>
<feature type="domain" description="Cell envelope-related transcriptional attenuator" evidence="2">
    <location>
        <begin position="111"/>
        <end position="264"/>
    </location>
</feature>
<dbReference type="PANTHER" id="PTHR33392">
    <property type="entry name" value="POLYISOPRENYL-TEICHOIC ACID--PEPTIDOGLYCAN TEICHOIC ACID TRANSFERASE TAGU"/>
    <property type="match status" value="1"/>
</dbReference>
<dbReference type="EMBL" id="CAEZVQ010000037">
    <property type="protein sequence ID" value="CAB4632668.1"/>
    <property type="molecule type" value="Genomic_DNA"/>
</dbReference>
<keyword evidence="1" id="KW-1133">Transmembrane helix</keyword>
<dbReference type="InterPro" id="IPR050922">
    <property type="entry name" value="LytR/CpsA/Psr_CW_biosynth"/>
</dbReference>
<evidence type="ECO:0000313" key="3">
    <source>
        <dbReference type="EMBL" id="CAB4632668.1"/>
    </source>
</evidence>
<sequence length="351" mass="38188">MWCIFALHQTEYRRDVPTDHGISRVTGAPRWMLVVSIALVTSLAGALGIVRATNSQMDQVGRISVVTPMLSPASDGFENYLLVGSDSRASAEAGDEDYAVVGSEATSPGQRSDTMIVVHVNTKDSSVSTMSIPRDLWARMGDTNTYKKINSAYQRGPDVLVRTVQRALNIPIHHYVEVNFSGFKEIVDAIGGVRICVPRASRDKYTGFFIGRKACKLQSGTDALRYARARHLEEKVDGRWKLEPTGDVGRGNRQRAFMSMLAKDTALFLARNPMETSKVLTAFASAVSVDDGLDLIDLGRKLRPMGDGTAKSYALPVDSDMSTGSFTFSLNNDAQPLLAFFAGLATAPVVD</sequence>
<protein>
    <submittedName>
        <fullName evidence="3">Unannotated protein</fullName>
    </submittedName>
</protein>